<dbReference type="InterPro" id="IPR026389">
    <property type="entry name" value="SecA_Actinobact-type"/>
</dbReference>
<organism evidence="15 16">
    <name type="scientific">Arthrobacter glacialis</name>
    <dbReference type="NCBI Taxonomy" id="1664"/>
    <lineage>
        <taxon>Bacteria</taxon>
        <taxon>Bacillati</taxon>
        <taxon>Actinomycetota</taxon>
        <taxon>Actinomycetes</taxon>
        <taxon>Micrococcales</taxon>
        <taxon>Micrococcaceae</taxon>
        <taxon>Arthrobacter</taxon>
    </lineage>
</organism>
<dbReference type="GO" id="GO:0043952">
    <property type="term" value="P:protein transport by the Sec complex"/>
    <property type="evidence" value="ECO:0007669"/>
    <property type="project" value="TreeGrafter"/>
</dbReference>
<keyword evidence="5 11" id="KW-0547">Nucleotide-binding</keyword>
<dbReference type="SMART" id="SM00958">
    <property type="entry name" value="SecA_PP_bind"/>
    <property type="match status" value="1"/>
</dbReference>
<comment type="catalytic activity">
    <reaction evidence="11">
        <text>ATP + H2O + cellular proteinSide 1 = ADP + phosphate + cellular proteinSide 2.</text>
        <dbReference type="EC" id="7.4.2.8"/>
    </reaction>
</comment>
<dbReference type="InterPro" id="IPR020937">
    <property type="entry name" value="SecA_CS"/>
</dbReference>
<feature type="compositionally biased region" description="Basic and acidic residues" evidence="12">
    <location>
        <begin position="1"/>
        <end position="10"/>
    </location>
</feature>
<dbReference type="Gene3D" id="3.40.50.300">
    <property type="entry name" value="P-loop containing nucleotide triphosphate hydrolases"/>
    <property type="match status" value="3"/>
</dbReference>
<dbReference type="AlphaFoldDB" id="A0A2S3ZYM1"/>
<evidence type="ECO:0000256" key="10">
    <source>
        <dbReference type="ARBA" id="ARBA00023136"/>
    </source>
</evidence>
<dbReference type="SUPFAM" id="SSF52540">
    <property type="entry name" value="P-loop containing nucleoside triphosphate hydrolases"/>
    <property type="match status" value="2"/>
</dbReference>
<evidence type="ECO:0000256" key="1">
    <source>
        <dbReference type="ARBA" id="ARBA00004170"/>
    </source>
</evidence>
<evidence type="ECO:0000256" key="3">
    <source>
        <dbReference type="ARBA" id="ARBA00022448"/>
    </source>
</evidence>
<proteinExistence type="inferred from homology"/>
<evidence type="ECO:0000256" key="5">
    <source>
        <dbReference type="ARBA" id="ARBA00022741"/>
    </source>
</evidence>
<feature type="domain" description="SecA family profile" evidence="14">
    <location>
        <begin position="1"/>
        <end position="615"/>
    </location>
</feature>
<dbReference type="NCBIfam" id="TIGR04221">
    <property type="entry name" value="SecA2_Mycobac"/>
    <property type="match status" value="1"/>
</dbReference>
<dbReference type="Gene3D" id="3.90.1440.10">
    <property type="entry name" value="SecA, preprotein cross-linking domain"/>
    <property type="match status" value="1"/>
</dbReference>
<reference evidence="15 16" key="1">
    <citation type="submission" date="2018-01" db="EMBL/GenBank/DDBJ databases">
        <title>Arthrobacter sp. nov., from glaciers in China.</title>
        <authorList>
            <person name="Liu Q."/>
            <person name="Xin Y.-H."/>
        </authorList>
    </citation>
    <scope>NUCLEOTIDE SEQUENCE [LARGE SCALE GENOMIC DNA]</scope>
    <source>
        <strain evidence="15 16">HLT2-12-2</strain>
    </source>
</reference>
<dbReference type="InterPro" id="IPR011115">
    <property type="entry name" value="SecA_DEAD"/>
</dbReference>
<dbReference type="InterPro" id="IPR044722">
    <property type="entry name" value="SecA_SF2_C"/>
</dbReference>
<dbReference type="InterPro" id="IPR014001">
    <property type="entry name" value="Helicase_ATP-bd"/>
</dbReference>
<feature type="binding site" evidence="11">
    <location>
        <begin position="134"/>
        <end position="138"/>
    </location>
    <ligand>
        <name>ATP</name>
        <dbReference type="ChEBI" id="CHEBI:30616"/>
    </ligand>
</feature>
<keyword evidence="9 11" id="KW-0811">Translocation</keyword>
<dbReference type="SUPFAM" id="SSF81767">
    <property type="entry name" value="Pre-protein crosslinking domain of SecA"/>
    <property type="match status" value="1"/>
</dbReference>
<dbReference type="SUPFAM" id="SSF81886">
    <property type="entry name" value="Helical scaffold and wing domains of SecA"/>
    <property type="match status" value="1"/>
</dbReference>
<dbReference type="EC" id="7.4.2.8" evidence="11"/>
<keyword evidence="3 11" id="KW-0813">Transport</keyword>
<dbReference type="Pfam" id="PF07517">
    <property type="entry name" value="SecA_DEAD"/>
    <property type="match status" value="1"/>
</dbReference>
<keyword evidence="8 11" id="KW-1278">Translocase</keyword>
<dbReference type="Pfam" id="PF21090">
    <property type="entry name" value="P-loop_SecA"/>
    <property type="match status" value="2"/>
</dbReference>
<name>A0A2S3ZYM1_ARTGL</name>
<feature type="binding site" evidence="11">
    <location>
        <position position="116"/>
    </location>
    <ligand>
        <name>ATP</name>
        <dbReference type="ChEBI" id="CHEBI:30616"/>
    </ligand>
</feature>
<dbReference type="PROSITE" id="PS51196">
    <property type="entry name" value="SECA_MOTOR_DEAD"/>
    <property type="match status" value="1"/>
</dbReference>
<keyword evidence="16" id="KW-1185">Reference proteome</keyword>
<comment type="similarity">
    <text evidence="2 11">Belongs to the SecA family.</text>
</comment>
<evidence type="ECO:0000256" key="9">
    <source>
        <dbReference type="ARBA" id="ARBA00023010"/>
    </source>
</evidence>
<dbReference type="InterPro" id="IPR011116">
    <property type="entry name" value="SecA_Wing/Scaffold"/>
</dbReference>
<feature type="binding site" evidence="11">
    <location>
        <position position="522"/>
    </location>
    <ligand>
        <name>ATP</name>
        <dbReference type="ChEBI" id="CHEBI:30616"/>
    </ligand>
</feature>
<dbReference type="Pfam" id="PF07516">
    <property type="entry name" value="SecA_SW"/>
    <property type="match status" value="1"/>
</dbReference>
<evidence type="ECO:0000256" key="2">
    <source>
        <dbReference type="ARBA" id="ARBA00007650"/>
    </source>
</evidence>
<evidence type="ECO:0000256" key="12">
    <source>
        <dbReference type="SAM" id="MobiDB-lite"/>
    </source>
</evidence>
<accession>A0A2S3ZYM1</accession>
<dbReference type="GO" id="GO:0006605">
    <property type="term" value="P:protein targeting"/>
    <property type="evidence" value="ECO:0007669"/>
    <property type="project" value="UniProtKB-UniRule"/>
</dbReference>
<dbReference type="EMBL" id="PPXC01000004">
    <property type="protein sequence ID" value="POH74330.1"/>
    <property type="molecule type" value="Genomic_DNA"/>
</dbReference>
<gene>
    <name evidence="15" type="primary">secA2</name>
    <name evidence="11" type="synonym">secA</name>
    <name evidence="15" type="ORF">CVS27_07150</name>
</gene>
<evidence type="ECO:0000256" key="8">
    <source>
        <dbReference type="ARBA" id="ARBA00022967"/>
    </source>
</evidence>
<feature type="region of interest" description="Disordered" evidence="12">
    <location>
        <begin position="1"/>
        <end position="20"/>
    </location>
</feature>
<dbReference type="GO" id="GO:0005886">
    <property type="term" value="C:plasma membrane"/>
    <property type="evidence" value="ECO:0007669"/>
    <property type="project" value="UniProtKB-SubCell"/>
</dbReference>
<dbReference type="GO" id="GO:0008564">
    <property type="term" value="F:protein-exporting ATPase activity"/>
    <property type="evidence" value="ECO:0007669"/>
    <property type="project" value="UniProtKB-EC"/>
</dbReference>
<comment type="subunit">
    <text evidence="11">Monomer and homodimer. Part of the essential Sec protein translocation apparatus which comprises SecA, SecYEG and auxiliary proteins SecDF. Other proteins may also be involved.</text>
</comment>
<keyword evidence="4 11" id="KW-1003">Cell membrane</keyword>
<keyword evidence="10 11" id="KW-0472">Membrane</keyword>
<dbReference type="InterPro" id="IPR011130">
    <property type="entry name" value="SecA_preprotein_X-link_dom"/>
</dbReference>
<dbReference type="Proteomes" id="UP000237061">
    <property type="component" value="Unassembled WGS sequence"/>
</dbReference>
<dbReference type="GO" id="GO:0017038">
    <property type="term" value="P:protein import"/>
    <property type="evidence" value="ECO:0007669"/>
    <property type="project" value="InterPro"/>
</dbReference>
<dbReference type="InterPro" id="IPR027417">
    <property type="entry name" value="P-loop_NTPase"/>
</dbReference>
<dbReference type="InterPro" id="IPR000185">
    <property type="entry name" value="SecA"/>
</dbReference>
<dbReference type="InterPro" id="IPR014018">
    <property type="entry name" value="SecA_motor_DEAD"/>
</dbReference>
<evidence type="ECO:0000313" key="16">
    <source>
        <dbReference type="Proteomes" id="UP000237061"/>
    </source>
</evidence>
<sequence>MAMRMKKEASGKPQAAKSRPQLGSRFKNWLLNTPGVVDTAGLEQLVARVVNRAHEPASQGKTVSNSLTEAHEVLATLRDSSPEKATQWSDPELEGYLFCARVLVQESLGMTLFDTQLLAAANMLRGTVVEMDTGEGKTLVGALVAGAHAVRGNRAHVLTVNDYLARRDAAWMGPFFGLLGFAAQAVTSAMEPAARKTAYRASIVYVSVNELGFDVLRERTCTEREQSILQPFDVCIVDEIDSVLVDEATVPLVLAGPARAELESVDVASFVSALRPEVDYTVEADKRNVSLTDAGLHRVEGRWPDVELYSAAGTPLFSSINVALHAQVLLQRDVDYIVRDGKAEIVSDSRGRVAHLQRWPDGLQAAVETKEGLHKTERGEVLDQLLVRDLIKSFASVTGMSGTAVAVSEYLRNNYELDAGRIRSHKPCIRDDRPEQIYATAAQRDAAVIEAATMAHAAGQPVLIGTHDVATSERFAANLAGRGVDAQILNARNDSVEAQIIAQAGRKAMVTVSTQMAGRGTDILLGGTGANEQDHGEVVALGGLLVIIVGRFYSPRLDAQLRGRAGRQGDPGASVVFSSMEDPAANGQEVHGLELSDSVSQDADDAGLVTREGVSRLLDRAQRLAEQERFTTQENSWKYNELIAYQRKVVLFERDRILADDAAALELLESLEDRLDGEATGEGTARLLDLRIALGGEETAKICKAIMLFELDAAWSDHLALLSEQRAAIHLRALGRQNPLDEFRRETIRAFEGFFDAVNDTALAAVGALEIVDGSVDLEAAGIRRGSTTWTYVVDENPFGSQTDQIVKWLLKKMGK</sequence>
<comment type="subcellular location">
    <subcellularLocation>
        <location evidence="11">Cell membrane</location>
        <topology evidence="11">Peripheral membrane protein</topology>
        <orientation evidence="11">Cytoplasmic side</orientation>
    </subcellularLocation>
    <subcellularLocation>
        <location evidence="11">Cytoplasm</location>
    </subcellularLocation>
    <subcellularLocation>
        <location evidence="1">Membrane</location>
        <topology evidence="1">Peripheral membrane protein</topology>
    </subcellularLocation>
    <text evidence="11">Distribution is 50-50.</text>
</comment>
<evidence type="ECO:0000313" key="15">
    <source>
        <dbReference type="EMBL" id="POH74330.1"/>
    </source>
</evidence>
<dbReference type="FunFam" id="3.40.50.300:FF:000429">
    <property type="entry name" value="Preprotein translocase subunit SecA"/>
    <property type="match status" value="1"/>
</dbReference>
<dbReference type="InterPro" id="IPR036266">
    <property type="entry name" value="SecA_Wing/Scaffold_sf"/>
</dbReference>
<dbReference type="GO" id="GO:0031522">
    <property type="term" value="C:cell envelope Sec protein transport complex"/>
    <property type="evidence" value="ECO:0007669"/>
    <property type="project" value="TreeGrafter"/>
</dbReference>
<comment type="function">
    <text evidence="11">Part of the Sec protein translocase complex. Interacts with the SecYEG preprotein conducting channel. Has a central role in coupling the hydrolysis of ATP to the transfer of proteins into and across the cell membrane, serving as an ATP-driven molecular motor driving the stepwise translocation of polypeptide chains across the membrane.</text>
</comment>
<dbReference type="PANTHER" id="PTHR30612:SF0">
    <property type="entry name" value="CHLOROPLAST PROTEIN-TRANSPORTING ATPASE"/>
    <property type="match status" value="1"/>
</dbReference>
<dbReference type="PROSITE" id="PS51192">
    <property type="entry name" value="HELICASE_ATP_BIND_1"/>
    <property type="match status" value="1"/>
</dbReference>
<dbReference type="HAMAP" id="MF_01382">
    <property type="entry name" value="SecA"/>
    <property type="match status" value="1"/>
</dbReference>
<evidence type="ECO:0000256" key="7">
    <source>
        <dbReference type="ARBA" id="ARBA00022927"/>
    </source>
</evidence>
<dbReference type="SMART" id="SM00957">
    <property type="entry name" value="SecA_DEAD"/>
    <property type="match status" value="1"/>
</dbReference>
<dbReference type="Pfam" id="PF01043">
    <property type="entry name" value="SecA_PP_bind"/>
    <property type="match status" value="1"/>
</dbReference>
<dbReference type="CDD" id="cd17928">
    <property type="entry name" value="DEXDc_SecA"/>
    <property type="match status" value="1"/>
</dbReference>
<dbReference type="GO" id="GO:0005524">
    <property type="term" value="F:ATP binding"/>
    <property type="evidence" value="ECO:0007669"/>
    <property type="project" value="UniProtKB-UniRule"/>
</dbReference>
<evidence type="ECO:0000256" key="6">
    <source>
        <dbReference type="ARBA" id="ARBA00022840"/>
    </source>
</evidence>
<evidence type="ECO:0000259" key="13">
    <source>
        <dbReference type="PROSITE" id="PS51192"/>
    </source>
</evidence>
<evidence type="ECO:0000256" key="4">
    <source>
        <dbReference type="ARBA" id="ARBA00022475"/>
    </source>
</evidence>
<dbReference type="PROSITE" id="PS01312">
    <property type="entry name" value="SECA"/>
    <property type="match status" value="1"/>
</dbReference>
<dbReference type="GO" id="GO:0065002">
    <property type="term" value="P:intracellular protein transmembrane transport"/>
    <property type="evidence" value="ECO:0007669"/>
    <property type="project" value="UniProtKB-UniRule"/>
</dbReference>
<keyword evidence="6 11" id="KW-0067">ATP-binding</keyword>
<feature type="domain" description="Helicase ATP-binding" evidence="13">
    <location>
        <begin position="118"/>
        <end position="276"/>
    </location>
</feature>
<dbReference type="Gene3D" id="1.10.3060.10">
    <property type="entry name" value="Helical scaffold and wing domains of SecA"/>
    <property type="match status" value="2"/>
</dbReference>
<keyword evidence="11" id="KW-0963">Cytoplasm</keyword>
<protein>
    <recommendedName>
        <fullName evidence="11">Protein translocase subunit SecA</fullName>
        <ecNumber evidence="11">7.4.2.8</ecNumber>
    </recommendedName>
</protein>
<dbReference type="PANTHER" id="PTHR30612">
    <property type="entry name" value="SECA INNER MEMBRANE COMPONENT OF SEC PROTEIN SECRETION SYSTEM"/>
    <property type="match status" value="1"/>
</dbReference>
<comment type="caution">
    <text evidence="15">The sequence shown here is derived from an EMBL/GenBank/DDBJ whole genome shotgun (WGS) entry which is preliminary data.</text>
</comment>
<dbReference type="InterPro" id="IPR036670">
    <property type="entry name" value="SecA_X-link_sf"/>
</dbReference>
<evidence type="ECO:0000256" key="11">
    <source>
        <dbReference type="HAMAP-Rule" id="MF_01382"/>
    </source>
</evidence>
<dbReference type="PRINTS" id="PR00906">
    <property type="entry name" value="SECA"/>
</dbReference>
<dbReference type="GO" id="GO:0005829">
    <property type="term" value="C:cytosol"/>
    <property type="evidence" value="ECO:0007669"/>
    <property type="project" value="TreeGrafter"/>
</dbReference>
<keyword evidence="7 11" id="KW-0653">Protein transport</keyword>
<dbReference type="CDD" id="cd18803">
    <property type="entry name" value="SF2_C_secA"/>
    <property type="match status" value="1"/>
</dbReference>
<evidence type="ECO:0000259" key="14">
    <source>
        <dbReference type="PROSITE" id="PS51196"/>
    </source>
</evidence>